<dbReference type="AlphaFoldDB" id="A0ABD3MKI1"/>
<dbReference type="GO" id="GO:0005634">
    <property type="term" value="C:nucleus"/>
    <property type="evidence" value="ECO:0007669"/>
    <property type="project" value="UniProtKB-SubCell"/>
</dbReference>
<evidence type="ECO:0000256" key="5">
    <source>
        <dbReference type="SAM" id="MobiDB-lite"/>
    </source>
</evidence>
<feature type="region of interest" description="Disordered" evidence="5">
    <location>
        <begin position="1"/>
        <end position="34"/>
    </location>
</feature>
<keyword evidence="2" id="KW-0238">DNA-binding</keyword>
<evidence type="ECO:0000313" key="8">
    <source>
        <dbReference type="Proteomes" id="UP001530293"/>
    </source>
</evidence>
<evidence type="ECO:0000256" key="3">
    <source>
        <dbReference type="ARBA" id="ARBA00023242"/>
    </source>
</evidence>
<name>A0ABD3MKI1_9STRA</name>
<evidence type="ECO:0000313" key="7">
    <source>
        <dbReference type="EMBL" id="KAL3761040.1"/>
    </source>
</evidence>
<dbReference type="InterPro" id="IPR036388">
    <property type="entry name" value="WH-like_DNA-bd_sf"/>
</dbReference>
<dbReference type="InterPro" id="IPR036390">
    <property type="entry name" value="WH_DNA-bd_sf"/>
</dbReference>
<dbReference type="PANTHER" id="PTHR10015">
    <property type="entry name" value="HEAT SHOCK TRANSCRIPTION FACTOR"/>
    <property type="match status" value="1"/>
</dbReference>
<gene>
    <name evidence="7" type="ORF">ACHAWU_005177</name>
</gene>
<keyword evidence="3" id="KW-0539">Nucleus</keyword>
<evidence type="ECO:0000256" key="4">
    <source>
        <dbReference type="RuleBase" id="RU004020"/>
    </source>
</evidence>
<dbReference type="PANTHER" id="PTHR10015:SF206">
    <property type="entry name" value="HSF-TYPE DNA-BINDING DOMAIN-CONTAINING PROTEIN"/>
    <property type="match status" value="1"/>
</dbReference>
<dbReference type="Pfam" id="PF00447">
    <property type="entry name" value="HSF_DNA-bind"/>
    <property type="match status" value="1"/>
</dbReference>
<dbReference type="Proteomes" id="UP001530293">
    <property type="component" value="Unassembled WGS sequence"/>
</dbReference>
<dbReference type="FunFam" id="1.10.10.10:FF:000479">
    <property type="entry name" value="Predicted protein"/>
    <property type="match status" value="1"/>
</dbReference>
<dbReference type="SUPFAM" id="SSF46785">
    <property type="entry name" value="Winged helix' DNA-binding domain"/>
    <property type="match status" value="1"/>
</dbReference>
<dbReference type="PRINTS" id="PR00056">
    <property type="entry name" value="HSFDOMAIN"/>
</dbReference>
<proteinExistence type="inferred from homology"/>
<feature type="region of interest" description="Disordered" evidence="5">
    <location>
        <begin position="464"/>
        <end position="493"/>
    </location>
</feature>
<dbReference type="GO" id="GO:0003677">
    <property type="term" value="F:DNA binding"/>
    <property type="evidence" value="ECO:0007669"/>
    <property type="project" value="UniProtKB-KW"/>
</dbReference>
<sequence>MRLTESNDSQADKTVAAAEDGGFHDGGNGASVVPSSLSLTAASIKPEAKIGSPAVNGASADATSVVVRNNNGHAPNSKPRKADLEEDTYVYRDFSTILAPPQQTLNPQSLQAQKLPAKLAAMLSDQDLAGVIAWSPHGRSWRVINRDLFSEHALRNYFGHKNYASFVRIVNAWGFRRITHGADRDSYYHELFLRGRPDLHQRMKRLATCHRKTPVRKEDQCPDFYDLAKTSPLPEIIYQRGNQPIPNPAQLVHPGSGTGQLFPPIGLGVPSVANTLGSLGGPMGNINEQVLSLFTNDAAARSMNASMLPSMATAGGTSVGQQSLPRVAQLQRDNEDLRRRLLEMESLQSQQGGVGGFGNQGRVGNQPLSSLSSNMSGAVNPATGNGGNNIILERELERLQRDFMMRSNTPMNNSLLPSFGGTGGVGNGHGDASNFSFMSGYPRDEMLLRAMRLENQMGYLQQSSSSAASTLERALNNNSNHGSSSLPTGDDGTKAVMDWVVKQQQQQQSL</sequence>
<reference evidence="7 8" key="1">
    <citation type="submission" date="2024-10" db="EMBL/GenBank/DDBJ databases">
        <title>Updated reference genomes for cyclostephanoid diatoms.</title>
        <authorList>
            <person name="Roberts W.R."/>
            <person name="Alverson A.J."/>
        </authorList>
    </citation>
    <scope>NUCLEOTIDE SEQUENCE [LARGE SCALE GENOMIC DNA]</scope>
    <source>
        <strain evidence="7 8">AJA232-27</strain>
    </source>
</reference>
<dbReference type="SMART" id="SM00415">
    <property type="entry name" value="HSF"/>
    <property type="match status" value="1"/>
</dbReference>
<evidence type="ECO:0000256" key="2">
    <source>
        <dbReference type="ARBA" id="ARBA00023125"/>
    </source>
</evidence>
<accession>A0ABD3MKI1</accession>
<comment type="caution">
    <text evidence="7">The sequence shown here is derived from an EMBL/GenBank/DDBJ whole genome shotgun (WGS) entry which is preliminary data.</text>
</comment>
<dbReference type="InterPro" id="IPR000232">
    <property type="entry name" value="HSF_DNA-bd"/>
</dbReference>
<comment type="similarity">
    <text evidence="4">Belongs to the HSF family.</text>
</comment>
<evidence type="ECO:0000256" key="1">
    <source>
        <dbReference type="ARBA" id="ARBA00004123"/>
    </source>
</evidence>
<dbReference type="EMBL" id="JALLBG020000161">
    <property type="protein sequence ID" value="KAL3761040.1"/>
    <property type="molecule type" value="Genomic_DNA"/>
</dbReference>
<organism evidence="7 8">
    <name type="scientific">Discostella pseudostelligera</name>
    <dbReference type="NCBI Taxonomy" id="259834"/>
    <lineage>
        <taxon>Eukaryota</taxon>
        <taxon>Sar</taxon>
        <taxon>Stramenopiles</taxon>
        <taxon>Ochrophyta</taxon>
        <taxon>Bacillariophyta</taxon>
        <taxon>Coscinodiscophyceae</taxon>
        <taxon>Thalassiosirophycidae</taxon>
        <taxon>Stephanodiscales</taxon>
        <taxon>Stephanodiscaceae</taxon>
        <taxon>Discostella</taxon>
    </lineage>
</organism>
<comment type="subcellular location">
    <subcellularLocation>
        <location evidence="1">Nucleus</location>
    </subcellularLocation>
</comment>
<dbReference type="Gene3D" id="1.10.10.10">
    <property type="entry name" value="Winged helix-like DNA-binding domain superfamily/Winged helix DNA-binding domain"/>
    <property type="match status" value="1"/>
</dbReference>
<feature type="compositionally biased region" description="Low complexity" evidence="5">
    <location>
        <begin position="476"/>
        <end position="485"/>
    </location>
</feature>
<protein>
    <recommendedName>
        <fullName evidence="6">HSF-type DNA-binding domain-containing protein</fullName>
    </recommendedName>
</protein>
<keyword evidence="8" id="KW-1185">Reference proteome</keyword>
<evidence type="ECO:0000259" key="6">
    <source>
        <dbReference type="SMART" id="SM00415"/>
    </source>
</evidence>
<feature type="domain" description="HSF-type DNA-binding" evidence="6">
    <location>
        <begin position="114"/>
        <end position="206"/>
    </location>
</feature>